<evidence type="ECO:0000259" key="9">
    <source>
        <dbReference type="Pfam" id="PF04095"/>
    </source>
</evidence>
<dbReference type="EMBL" id="SJSM01000013">
    <property type="protein sequence ID" value="TCC92721.1"/>
    <property type="molecule type" value="Genomic_DNA"/>
</dbReference>
<keyword evidence="6 7" id="KW-0662">Pyridine nucleotide biosynthesis</keyword>
<dbReference type="SUPFAM" id="SSF51690">
    <property type="entry name" value="Nicotinate/Quinolinate PRTase C-terminal domain-like"/>
    <property type="match status" value="1"/>
</dbReference>
<organism evidence="11 12">
    <name type="scientific">Pedobacter hiemivivus</name>
    <dbReference type="NCBI Taxonomy" id="2530454"/>
    <lineage>
        <taxon>Bacteria</taxon>
        <taxon>Pseudomonadati</taxon>
        <taxon>Bacteroidota</taxon>
        <taxon>Sphingobacteriia</taxon>
        <taxon>Sphingobacteriales</taxon>
        <taxon>Sphingobacteriaceae</taxon>
        <taxon>Pedobacter</taxon>
    </lineage>
</organism>
<evidence type="ECO:0000256" key="3">
    <source>
        <dbReference type="ARBA" id="ARBA00013236"/>
    </source>
</evidence>
<dbReference type="Pfam" id="PF04095">
    <property type="entry name" value="NAPRTase"/>
    <property type="match status" value="1"/>
</dbReference>
<accession>A0A4R0MZC2</accession>
<dbReference type="GO" id="GO:0005829">
    <property type="term" value="C:cytosol"/>
    <property type="evidence" value="ECO:0007669"/>
    <property type="project" value="TreeGrafter"/>
</dbReference>
<dbReference type="Proteomes" id="UP000291117">
    <property type="component" value="Unassembled WGS sequence"/>
</dbReference>
<protein>
    <recommendedName>
        <fullName evidence="3 7">Nicotinate phosphoribosyltransferase</fullName>
        <shortName evidence="7">NAPRTase</shortName>
        <ecNumber evidence="3 7">6.3.4.21</ecNumber>
    </recommendedName>
</protein>
<dbReference type="NCBIfam" id="NF003704">
    <property type="entry name" value="PRK05321.1"/>
    <property type="match status" value="1"/>
</dbReference>
<evidence type="ECO:0000256" key="8">
    <source>
        <dbReference type="RuleBase" id="RU003838"/>
    </source>
</evidence>
<feature type="modified residue" description="Phosphohistidine; by autocatalysis" evidence="7">
    <location>
        <position position="215"/>
    </location>
</feature>
<comment type="caution">
    <text evidence="11">The sequence shown here is derived from an EMBL/GenBank/DDBJ whole genome shotgun (WGS) entry which is preliminary data.</text>
</comment>
<keyword evidence="11" id="KW-0808">Transferase</keyword>
<dbReference type="InterPro" id="IPR006406">
    <property type="entry name" value="Nic_PRibTrfase"/>
</dbReference>
<evidence type="ECO:0000259" key="10">
    <source>
        <dbReference type="Pfam" id="PF17767"/>
    </source>
</evidence>
<evidence type="ECO:0000313" key="11">
    <source>
        <dbReference type="EMBL" id="TCC92721.1"/>
    </source>
</evidence>
<dbReference type="PIRSF" id="PIRSF000484">
    <property type="entry name" value="NAPRT"/>
    <property type="match status" value="1"/>
</dbReference>
<comment type="similarity">
    <text evidence="2 7 8">Belongs to the NAPRTase family.</text>
</comment>
<evidence type="ECO:0000256" key="6">
    <source>
        <dbReference type="ARBA" id="ARBA00022642"/>
    </source>
</evidence>
<comment type="function">
    <text evidence="7 8">Catalyzes the synthesis of beta-nicotinate D-ribonucleotide from nicotinate and 5-phospho-D-ribose 1-phosphate at the expense of ATP.</text>
</comment>
<dbReference type="OrthoDB" id="9771406at2"/>
<dbReference type="AlphaFoldDB" id="A0A4R0MZC2"/>
<dbReference type="EC" id="6.3.4.21" evidence="3 7"/>
<dbReference type="HAMAP" id="MF_00570">
    <property type="entry name" value="NAPRTase"/>
    <property type="match status" value="1"/>
</dbReference>
<keyword evidence="11" id="KW-0328">Glycosyltransferase</keyword>
<feature type="domain" description="Nicotinate phosphoribosyltransferase N-terminal" evidence="10">
    <location>
        <begin position="10"/>
        <end position="128"/>
    </location>
</feature>
<dbReference type="NCBIfam" id="TIGR01514">
    <property type="entry name" value="NAPRTase"/>
    <property type="match status" value="1"/>
</dbReference>
<sequence>MFTFPLSSILDNDFYKVTMQQGVIRLFPAAKARYQFINRGKHLFPPGFATALRSAVNSMALLKLSPKEKRFLQLNCPYLDPVYLDFLEGYRFNPDEVHIEQEGDQLKVSIEGLWYRTILWEVPLMSLICELYYVLNNASRIGDQAVIDLARHKIESYRDLGVTVAEFGTRRRYSYQVQRLVLQSLSIYGKGSFIGTSNVHMAMLHQTKPIGTHAHEWFMFHAARYGFKMANAMGLEHWVQVYRGDLGIALSDTYTTDVFFKQFDKMFSKLFDGVRHDSGDPLVFADKVIAHYRSMGIDPKSKTIIFSDGLDYDKVARIADHCRNKIGMSFGIGTNFTNDAGPEPMNIVIKMTEAHPQDGEWTEVVKLSDERGKYTGNAEMINLAKIILGIHS</sequence>
<comment type="PTM">
    <text evidence="7 8">Transiently phosphorylated on a His residue during the reaction cycle. Phosphorylation strongly increases the affinity for substrates and increases the rate of nicotinate D-ribonucleotide production. Dephosphorylation regenerates the low-affinity form of the enzyme, leading to product release.</text>
</comment>
<keyword evidence="12" id="KW-1185">Reference proteome</keyword>
<dbReference type="GO" id="GO:0004516">
    <property type="term" value="F:nicotinate phosphoribosyltransferase activity"/>
    <property type="evidence" value="ECO:0007669"/>
    <property type="project" value="UniProtKB-UniRule"/>
</dbReference>
<evidence type="ECO:0000256" key="5">
    <source>
        <dbReference type="ARBA" id="ARBA00022598"/>
    </source>
</evidence>
<dbReference type="GO" id="GO:0034355">
    <property type="term" value="P:NAD+ biosynthetic process via the salvage pathway"/>
    <property type="evidence" value="ECO:0007669"/>
    <property type="project" value="TreeGrafter"/>
</dbReference>
<comment type="pathway">
    <text evidence="1 7 8">Cofactor biosynthesis; NAD(+) biosynthesis; nicotinate D-ribonucleotide from nicotinate: step 1/1.</text>
</comment>
<proteinExistence type="inferred from homology"/>
<feature type="domain" description="Nicotinate/nicotinamide phosphoribosyltransferase" evidence="9">
    <location>
        <begin position="164"/>
        <end position="378"/>
    </location>
</feature>
<dbReference type="InterPro" id="IPR036068">
    <property type="entry name" value="Nicotinate_pribotase-like_C"/>
</dbReference>
<dbReference type="PANTHER" id="PTHR11098:SF1">
    <property type="entry name" value="NICOTINATE PHOSPHORIBOSYLTRANSFERASE"/>
    <property type="match status" value="1"/>
</dbReference>
<dbReference type="RefSeq" id="WP_131610624.1">
    <property type="nucleotide sequence ID" value="NZ_SJSM01000013.1"/>
</dbReference>
<dbReference type="Pfam" id="PF17767">
    <property type="entry name" value="NAPRTase_N"/>
    <property type="match status" value="1"/>
</dbReference>
<keyword evidence="5 7" id="KW-0436">Ligase</keyword>
<keyword evidence="4 7" id="KW-0597">Phosphoprotein</keyword>
<dbReference type="InterPro" id="IPR040727">
    <property type="entry name" value="NAPRTase_N"/>
</dbReference>
<evidence type="ECO:0000256" key="4">
    <source>
        <dbReference type="ARBA" id="ARBA00022553"/>
    </source>
</evidence>
<evidence type="ECO:0000256" key="7">
    <source>
        <dbReference type="HAMAP-Rule" id="MF_00570"/>
    </source>
</evidence>
<reference evidence="11 12" key="1">
    <citation type="submission" date="2019-02" db="EMBL/GenBank/DDBJ databases">
        <title>Pedobacter sp. RP-3-8 sp. nov., isolated from Arctic soil.</title>
        <authorList>
            <person name="Dahal R.H."/>
        </authorList>
    </citation>
    <scope>NUCLEOTIDE SEQUENCE [LARGE SCALE GENOMIC DNA]</scope>
    <source>
        <strain evidence="11 12">RP-3-8</strain>
    </source>
</reference>
<dbReference type="PANTHER" id="PTHR11098">
    <property type="entry name" value="NICOTINATE PHOSPHORIBOSYLTRANSFERASE"/>
    <property type="match status" value="1"/>
</dbReference>
<evidence type="ECO:0000256" key="1">
    <source>
        <dbReference type="ARBA" id="ARBA00004952"/>
    </source>
</evidence>
<dbReference type="GO" id="GO:0016757">
    <property type="term" value="F:glycosyltransferase activity"/>
    <property type="evidence" value="ECO:0007669"/>
    <property type="project" value="UniProtKB-KW"/>
</dbReference>
<dbReference type="Gene3D" id="3.20.140.10">
    <property type="entry name" value="nicotinate phosphoribosyltransferase"/>
    <property type="match status" value="1"/>
</dbReference>
<evidence type="ECO:0000313" key="12">
    <source>
        <dbReference type="Proteomes" id="UP000291117"/>
    </source>
</evidence>
<evidence type="ECO:0000256" key="2">
    <source>
        <dbReference type="ARBA" id="ARBA00010897"/>
    </source>
</evidence>
<dbReference type="InterPro" id="IPR041525">
    <property type="entry name" value="N/Namide_PRibTrfase"/>
</dbReference>
<dbReference type="InterPro" id="IPR007229">
    <property type="entry name" value="Nic_PRibTrfase-Fam"/>
</dbReference>
<dbReference type="UniPathway" id="UPA00253">
    <property type="reaction ID" value="UER00457"/>
</dbReference>
<dbReference type="SUPFAM" id="SSF54675">
    <property type="entry name" value="Nicotinate/Quinolinate PRTase N-terminal domain-like"/>
    <property type="match status" value="1"/>
</dbReference>
<gene>
    <name evidence="7 11" type="primary">pncB</name>
    <name evidence="11" type="ORF">EZ444_18460</name>
</gene>
<name>A0A4R0MZC2_9SPHI</name>
<comment type="catalytic activity">
    <reaction evidence="7 8">
        <text>5-phospho-alpha-D-ribose 1-diphosphate + nicotinate + ATP + H2O = nicotinate beta-D-ribonucleotide + ADP + phosphate + diphosphate</text>
        <dbReference type="Rhea" id="RHEA:36163"/>
        <dbReference type="ChEBI" id="CHEBI:15377"/>
        <dbReference type="ChEBI" id="CHEBI:30616"/>
        <dbReference type="ChEBI" id="CHEBI:32544"/>
        <dbReference type="ChEBI" id="CHEBI:33019"/>
        <dbReference type="ChEBI" id="CHEBI:43474"/>
        <dbReference type="ChEBI" id="CHEBI:57502"/>
        <dbReference type="ChEBI" id="CHEBI:58017"/>
        <dbReference type="ChEBI" id="CHEBI:456216"/>
        <dbReference type="EC" id="6.3.4.21"/>
    </reaction>
</comment>